<dbReference type="Gene3D" id="3.40.50.20">
    <property type="match status" value="1"/>
</dbReference>
<dbReference type="InterPro" id="IPR011761">
    <property type="entry name" value="ATP-grasp"/>
</dbReference>
<dbReference type="InterPro" id="IPR020560">
    <property type="entry name" value="PRibGlycinamide_synth_C-dom"/>
</dbReference>
<dbReference type="PANTHER" id="PTHR43472">
    <property type="entry name" value="PHOSPHORIBOSYLAMINE--GLYCINE LIGASE"/>
    <property type="match status" value="1"/>
</dbReference>
<evidence type="ECO:0000256" key="17">
    <source>
        <dbReference type="ARBA" id="ARBA00079592"/>
    </source>
</evidence>
<dbReference type="NCBIfam" id="TIGR00877">
    <property type="entry name" value="purD"/>
    <property type="match status" value="1"/>
</dbReference>
<evidence type="ECO:0000256" key="15">
    <source>
        <dbReference type="ARBA" id="ARBA00042864"/>
    </source>
</evidence>
<dbReference type="SUPFAM" id="SSF51246">
    <property type="entry name" value="Rudiment single hybrid motif"/>
    <property type="match status" value="1"/>
</dbReference>
<dbReference type="GO" id="GO:0004637">
    <property type="term" value="F:phosphoribosylamine-glycine ligase activity"/>
    <property type="evidence" value="ECO:0007669"/>
    <property type="project" value="UniProtKB-EC"/>
</dbReference>
<dbReference type="STRING" id="436017.A4S5J3"/>
<dbReference type="InterPro" id="IPR020561">
    <property type="entry name" value="PRibGlycinamid_synth_ATP-grasp"/>
</dbReference>
<evidence type="ECO:0000313" key="22">
    <source>
        <dbReference type="Proteomes" id="UP000001568"/>
    </source>
</evidence>
<comment type="cofactor">
    <cofactor evidence="1">
        <name>Mn(2+)</name>
        <dbReference type="ChEBI" id="CHEBI:29035"/>
    </cofactor>
</comment>
<evidence type="ECO:0000256" key="2">
    <source>
        <dbReference type="ARBA" id="ARBA00001946"/>
    </source>
</evidence>
<evidence type="ECO:0000256" key="10">
    <source>
        <dbReference type="ARBA" id="ARBA00022840"/>
    </source>
</evidence>
<evidence type="ECO:0000259" key="20">
    <source>
        <dbReference type="PROSITE" id="PS50975"/>
    </source>
</evidence>
<keyword evidence="8 18" id="KW-0547">Nucleotide-binding</keyword>
<dbReference type="FunFam" id="3.40.50.20:FF:000006">
    <property type="entry name" value="Phosphoribosylamine--glycine ligase, chloroplastic"/>
    <property type="match status" value="1"/>
</dbReference>
<dbReference type="Pfam" id="PF02843">
    <property type="entry name" value="GARS_C"/>
    <property type="match status" value="1"/>
</dbReference>
<evidence type="ECO:0000256" key="14">
    <source>
        <dbReference type="ARBA" id="ARBA00042242"/>
    </source>
</evidence>
<evidence type="ECO:0000256" key="7">
    <source>
        <dbReference type="ARBA" id="ARBA00022723"/>
    </source>
</evidence>
<evidence type="ECO:0000256" key="18">
    <source>
        <dbReference type="PROSITE-ProRule" id="PRU00409"/>
    </source>
</evidence>
<dbReference type="OMA" id="KATVCKY"/>
<dbReference type="PROSITE" id="PS00184">
    <property type="entry name" value="GARS"/>
    <property type="match status" value="1"/>
</dbReference>
<dbReference type="InterPro" id="IPR020562">
    <property type="entry name" value="PRibGlycinamide_synth_N"/>
</dbReference>
<organism evidence="21 22">
    <name type="scientific">Ostreococcus lucimarinus (strain CCE9901)</name>
    <dbReference type="NCBI Taxonomy" id="436017"/>
    <lineage>
        <taxon>Eukaryota</taxon>
        <taxon>Viridiplantae</taxon>
        <taxon>Chlorophyta</taxon>
        <taxon>Mamiellophyceae</taxon>
        <taxon>Mamiellales</taxon>
        <taxon>Bathycoccaceae</taxon>
        <taxon>Ostreococcus</taxon>
    </lineage>
</organism>
<dbReference type="Gene3D" id="3.90.600.10">
    <property type="entry name" value="Phosphoribosylglycinamide synthetase, C-terminal domain"/>
    <property type="match status" value="1"/>
</dbReference>
<keyword evidence="12" id="KW-0464">Manganese</keyword>
<evidence type="ECO:0000256" key="1">
    <source>
        <dbReference type="ARBA" id="ARBA00001936"/>
    </source>
</evidence>
<dbReference type="AlphaFoldDB" id="A4S5J3"/>
<dbReference type="Proteomes" id="UP000001568">
    <property type="component" value="Chromosome 12"/>
</dbReference>
<evidence type="ECO:0000256" key="8">
    <source>
        <dbReference type="ARBA" id="ARBA00022741"/>
    </source>
</evidence>
<comment type="similarity">
    <text evidence="13">Belongs to the GARS family.</text>
</comment>
<dbReference type="EMBL" id="CP000592">
    <property type="protein sequence ID" value="ABO98912.1"/>
    <property type="molecule type" value="Genomic_DNA"/>
</dbReference>
<evidence type="ECO:0000256" key="5">
    <source>
        <dbReference type="ARBA" id="ARBA00020605"/>
    </source>
</evidence>
<dbReference type="Pfam" id="PF02844">
    <property type="entry name" value="GARS_N"/>
    <property type="match status" value="1"/>
</dbReference>
<dbReference type="FunFam" id="3.30.1490.20:FF:000006">
    <property type="entry name" value="phosphoribosylamine--glycine ligase, chloroplastic-like"/>
    <property type="match status" value="1"/>
</dbReference>
<evidence type="ECO:0000256" key="13">
    <source>
        <dbReference type="ARBA" id="ARBA00038345"/>
    </source>
</evidence>
<dbReference type="SMART" id="SM01209">
    <property type="entry name" value="GARS_A"/>
    <property type="match status" value="1"/>
</dbReference>
<dbReference type="InterPro" id="IPR000115">
    <property type="entry name" value="PRibGlycinamide_synth"/>
</dbReference>
<keyword evidence="22" id="KW-1185">Reference proteome</keyword>
<evidence type="ECO:0000256" key="4">
    <source>
        <dbReference type="ARBA" id="ARBA00013255"/>
    </source>
</evidence>
<evidence type="ECO:0000256" key="19">
    <source>
        <dbReference type="SAM" id="MobiDB-lite"/>
    </source>
</evidence>
<dbReference type="SUPFAM" id="SSF52440">
    <property type="entry name" value="PreATP-grasp domain"/>
    <property type="match status" value="1"/>
</dbReference>
<reference evidence="21 22" key="1">
    <citation type="journal article" date="2007" name="Proc. Natl. Acad. Sci. U.S.A.">
        <title>The tiny eukaryote Ostreococcus provides genomic insights into the paradox of plankton speciation.</title>
        <authorList>
            <person name="Palenik B."/>
            <person name="Grimwood J."/>
            <person name="Aerts A."/>
            <person name="Rouze P."/>
            <person name="Salamov A."/>
            <person name="Putnam N."/>
            <person name="Dupont C."/>
            <person name="Jorgensen R."/>
            <person name="Derelle E."/>
            <person name="Rombauts S."/>
            <person name="Zhou K."/>
            <person name="Otillar R."/>
            <person name="Merchant S.S."/>
            <person name="Podell S."/>
            <person name="Gaasterland T."/>
            <person name="Napoli C."/>
            <person name="Gendler K."/>
            <person name="Manuell A."/>
            <person name="Tai V."/>
            <person name="Vallon O."/>
            <person name="Piganeau G."/>
            <person name="Jancek S."/>
            <person name="Heijde M."/>
            <person name="Jabbari K."/>
            <person name="Bowler C."/>
            <person name="Lohr M."/>
            <person name="Robbens S."/>
            <person name="Werner G."/>
            <person name="Dubchak I."/>
            <person name="Pazour G.J."/>
            <person name="Ren Q."/>
            <person name="Paulsen I."/>
            <person name="Delwiche C."/>
            <person name="Schmutz J."/>
            <person name="Rokhsar D."/>
            <person name="Van de Peer Y."/>
            <person name="Moreau H."/>
            <person name="Grigoriev I.V."/>
        </authorList>
    </citation>
    <scope>NUCLEOTIDE SEQUENCE [LARGE SCALE GENOMIC DNA]</scope>
    <source>
        <strain evidence="21 22">CCE9901</strain>
    </source>
</reference>
<evidence type="ECO:0000256" key="6">
    <source>
        <dbReference type="ARBA" id="ARBA00022598"/>
    </source>
</evidence>
<comment type="pathway">
    <text evidence="3">Purine metabolism; IMP biosynthesis via de novo pathway; N(1)-(5-phospho-D-ribosyl)glycinamide from 5-phospho-alpha-D-ribose 1-diphosphate: step 2/2.</text>
</comment>
<protein>
    <recommendedName>
        <fullName evidence="5">Phosphoribosylamine--glycine ligase</fullName>
        <ecNumber evidence="4">6.3.4.13</ecNumber>
    </recommendedName>
    <alternativeName>
        <fullName evidence="17">GARS</fullName>
    </alternativeName>
    <alternativeName>
        <fullName evidence="14">Glycinamide ribonucleotide synthetase</fullName>
    </alternativeName>
    <alternativeName>
        <fullName evidence="15">Phosphoribosylglycinamide synthetase</fullName>
    </alternativeName>
</protein>
<proteinExistence type="inferred from homology"/>
<sequence length="477" mass="49139">MTTTTTARTRAGRGTRATRTARTTRVVRFVATRATRDGVARASSAKTNVLVVGGGGREHALCWRLASSASAGTLYCAPGNAGIARERGVETVTLNESDHAAVVGFCRERSIGLVVVGPEAPLVDGLADALAAAGVPVFGPSKSAARLEGSKAFMKDLCAKYKIPTAEYAKFTDAAKAKAYIESKGAPIVVKTDGLAAGKGVIVAMEIEDALNAVDDMLSGAMFGSAGEEIVVEEFLDGEEASFFAVVGGGKAVALASAQDHKRVGDGDTGLNTGGMGAYSPAPVVTPEITDVVMRDIIKPTVDGMAAEGCPFTGVIFAGLMISKDGTVKLLEHNIRFGDPECQVLMARLTSDLTALLLAAATGTLENAEVTWSDDSAVVVVMAAEGYPGSYAKGEKITNLDAAGAIDGVKVLHAGTASDADGDVVSSGGRVLGVTAYGSSITEAAERAYEAVDVIEWPGGFTRRDIGWRAIAREKAR</sequence>
<keyword evidence="10 18" id="KW-0067">ATP-binding</keyword>
<dbReference type="FunFam" id="3.90.600.10:FF:000001">
    <property type="entry name" value="Trifunctional purine biosynthetic protein adenosine-3"/>
    <property type="match status" value="1"/>
</dbReference>
<dbReference type="GO" id="GO:0046872">
    <property type="term" value="F:metal ion binding"/>
    <property type="evidence" value="ECO:0007669"/>
    <property type="project" value="UniProtKB-KW"/>
</dbReference>
<keyword evidence="11" id="KW-0460">Magnesium</keyword>
<dbReference type="GO" id="GO:0009113">
    <property type="term" value="P:purine nucleobase biosynthetic process"/>
    <property type="evidence" value="ECO:0007669"/>
    <property type="project" value="InterPro"/>
</dbReference>
<dbReference type="GeneID" id="5004648"/>
<dbReference type="InterPro" id="IPR016185">
    <property type="entry name" value="PreATP-grasp_dom_sf"/>
</dbReference>
<evidence type="ECO:0000256" key="12">
    <source>
        <dbReference type="ARBA" id="ARBA00023211"/>
    </source>
</evidence>
<comment type="cofactor">
    <cofactor evidence="2">
        <name>Mg(2+)</name>
        <dbReference type="ChEBI" id="CHEBI:18420"/>
    </cofactor>
</comment>
<dbReference type="SUPFAM" id="SSF56059">
    <property type="entry name" value="Glutathione synthetase ATP-binding domain-like"/>
    <property type="match status" value="1"/>
</dbReference>
<dbReference type="Pfam" id="PF01071">
    <property type="entry name" value="GARS_A"/>
    <property type="match status" value="1"/>
</dbReference>
<comment type="catalytic activity">
    <reaction evidence="16">
        <text>5-phospho-beta-D-ribosylamine + glycine + ATP = N(1)-(5-phospho-beta-D-ribosyl)glycinamide + ADP + phosphate + H(+)</text>
        <dbReference type="Rhea" id="RHEA:17453"/>
        <dbReference type="ChEBI" id="CHEBI:15378"/>
        <dbReference type="ChEBI" id="CHEBI:30616"/>
        <dbReference type="ChEBI" id="CHEBI:43474"/>
        <dbReference type="ChEBI" id="CHEBI:57305"/>
        <dbReference type="ChEBI" id="CHEBI:58681"/>
        <dbReference type="ChEBI" id="CHEBI:143788"/>
        <dbReference type="ChEBI" id="CHEBI:456216"/>
        <dbReference type="EC" id="6.3.4.13"/>
    </reaction>
</comment>
<feature type="domain" description="ATP-grasp" evidence="20">
    <location>
        <begin position="155"/>
        <end position="362"/>
    </location>
</feature>
<dbReference type="OrthoDB" id="2018833at2759"/>
<evidence type="ECO:0000256" key="16">
    <source>
        <dbReference type="ARBA" id="ARBA00047843"/>
    </source>
</evidence>
<dbReference type="Gramene" id="ABO98912">
    <property type="protein sequence ID" value="ABO98912"/>
    <property type="gene ID" value="OSTLU_39441"/>
</dbReference>
<evidence type="ECO:0000256" key="9">
    <source>
        <dbReference type="ARBA" id="ARBA00022755"/>
    </source>
</evidence>
<dbReference type="RefSeq" id="XP_001420619.1">
    <property type="nucleotide sequence ID" value="XM_001420582.1"/>
</dbReference>
<feature type="region of interest" description="Disordered" evidence="19">
    <location>
        <begin position="1"/>
        <end position="20"/>
    </location>
</feature>
<gene>
    <name evidence="21" type="ORF">OSTLU_39441</name>
</gene>
<dbReference type="SMART" id="SM01210">
    <property type="entry name" value="GARS_C"/>
    <property type="match status" value="1"/>
</dbReference>
<dbReference type="UniPathway" id="UPA00074">
    <property type="reaction ID" value="UER00125"/>
</dbReference>
<dbReference type="HAMAP" id="MF_00138">
    <property type="entry name" value="GARS"/>
    <property type="match status" value="1"/>
</dbReference>
<dbReference type="Gene3D" id="3.30.470.20">
    <property type="entry name" value="ATP-grasp fold, B domain"/>
    <property type="match status" value="1"/>
</dbReference>
<dbReference type="GO" id="GO:0006189">
    <property type="term" value="P:'de novo' IMP biosynthetic process"/>
    <property type="evidence" value="ECO:0007669"/>
    <property type="project" value="UniProtKB-UniPathway"/>
</dbReference>
<evidence type="ECO:0000256" key="3">
    <source>
        <dbReference type="ARBA" id="ARBA00005174"/>
    </source>
</evidence>
<dbReference type="InterPro" id="IPR011054">
    <property type="entry name" value="Rudment_hybrid_motif"/>
</dbReference>
<evidence type="ECO:0000313" key="21">
    <source>
        <dbReference type="EMBL" id="ABO98912.1"/>
    </source>
</evidence>
<keyword evidence="6" id="KW-0436">Ligase</keyword>
<dbReference type="PROSITE" id="PS50975">
    <property type="entry name" value="ATP_GRASP"/>
    <property type="match status" value="1"/>
</dbReference>
<dbReference type="InterPro" id="IPR013815">
    <property type="entry name" value="ATP_grasp_subdomain_1"/>
</dbReference>
<name>A4S5J3_OSTLU</name>
<dbReference type="InterPro" id="IPR037123">
    <property type="entry name" value="PRibGlycinamide_synth_C_sf"/>
</dbReference>
<dbReference type="eggNOG" id="KOG0237">
    <property type="taxonomic scope" value="Eukaryota"/>
</dbReference>
<dbReference type="HOGENOM" id="CLU_027420_3_1_1"/>
<dbReference type="PANTHER" id="PTHR43472:SF1">
    <property type="entry name" value="PHOSPHORIBOSYLAMINE--GLYCINE LIGASE, CHLOROPLASTIC"/>
    <property type="match status" value="1"/>
</dbReference>
<keyword evidence="9" id="KW-0658">Purine biosynthesis</keyword>
<dbReference type="FunFam" id="3.30.470.20:FF:000031">
    <property type="entry name" value="Phosphoribosylamine--glycine ligase"/>
    <property type="match status" value="1"/>
</dbReference>
<dbReference type="KEGG" id="olu:OSTLU_39441"/>
<evidence type="ECO:0000256" key="11">
    <source>
        <dbReference type="ARBA" id="ARBA00022842"/>
    </source>
</evidence>
<dbReference type="EC" id="6.3.4.13" evidence="4"/>
<dbReference type="Gene3D" id="3.30.1490.20">
    <property type="entry name" value="ATP-grasp fold, A domain"/>
    <property type="match status" value="1"/>
</dbReference>
<dbReference type="GO" id="GO:0005524">
    <property type="term" value="F:ATP binding"/>
    <property type="evidence" value="ECO:0007669"/>
    <property type="project" value="UniProtKB-UniRule"/>
</dbReference>
<accession>A4S5J3</accession>
<keyword evidence="7" id="KW-0479">Metal-binding</keyword>
<dbReference type="InterPro" id="IPR020559">
    <property type="entry name" value="PRibGlycinamide_synth_CS"/>
</dbReference>